<dbReference type="AlphaFoldDB" id="A0A0G1BF48"/>
<comment type="caution">
    <text evidence="7">The sequence shown here is derived from an EMBL/GenBank/DDBJ whole genome shotgun (WGS) entry which is preliminary data.</text>
</comment>
<keyword evidence="5 6" id="KW-0472">Membrane</keyword>
<feature type="transmembrane region" description="Helical" evidence="6">
    <location>
        <begin position="262"/>
        <end position="285"/>
    </location>
</feature>
<feature type="transmembrane region" description="Helical" evidence="6">
    <location>
        <begin position="35"/>
        <end position="53"/>
    </location>
</feature>
<evidence type="ECO:0000256" key="2">
    <source>
        <dbReference type="ARBA" id="ARBA00009773"/>
    </source>
</evidence>
<sequence>MKPDNKLSFTKMRSIFFFTIIVILSITMLYLFRPFLYPIFWAAVIAIMFYPFFKKLSKHLPNGISITLTIASVVVTLMIPLTLLAGLLVNESIGLYQSISSQNLRGAIETAETWFVGTPLAPYLEQAKTDWPTYATKFANATSNTIFSTIKSVTQNSVRFFFMIFIMFYTLYYFLKDGAKMLARLMHLSPLGNQYEEMLYEQFTSTTRATLKSTLIVGGIQGTLGGLLFLIAGIDGALIWGTIMVVLAIIPAVGPPLVLVPAGLVALFTGNVSGGVILLVGALVISFIDNILRPILVGKDIQMHPLVVLFATLGGIFLFGVSGFVIGPIIAALYTSIMTMYEHYYRNELSNN</sequence>
<accession>A0A0G1BF48</accession>
<evidence type="ECO:0000256" key="3">
    <source>
        <dbReference type="ARBA" id="ARBA00022692"/>
    </source>
</evidence>
<proteinExistence type="inferred from homology"/>
<comment type="subcellular location">
    <subcellularLocation>
        <location evidence="1">Membrane</location>
        <topology evidence="1">Multi-pass membrane protein</topology>
    </subcellularLocation>
</comment>
<gene>
    <name evidence="7" type="ORF">UV42_C0019G0028</name>
</gene>
<dbReference type="Pfam" id="PF01594">
    <property type="entry name" value="AI-2E_transport"/>
    <property type="match status" value="1"/>
</dbReference>
<dbReference type="PANTHER" id="PTHR21716:SF4">
    <property type="entry name" value="TRANSMEMBRANE PROTEIN 245"/>
    <property type="match status" value="1"/>
</dbReference>
<comment type="similarity">
    <text evidence="2">Belongs to the autoinducer-2 exporter (AI-2E) (TC 2.A.86) family.</text>
</comment>
<evidence type="ECO:0000256" key="6">
    <source>
        <dbReference type="SAM" id="Phobius"/>
    </source>
</evidence>
<dbReference type="GO" id="GO:0016020">
    <property type="term" value="C:membrane"/>
    <property type="evidence" value="ECO:0007669"/>
    <property type="project" value="UniProtKB-SubCell"/>
</dbReference>
<feature type="transmembrane region" description="Helical" evidence="6">
    <location>
        <begin position="12"/>
        <end position="29"/>
    </location>
</feature>
<feature type="transmembrane region" description="Helical" evidence="6">
    <location>
        <begin position="65"/>
        <end position="89"/>
    </location>
</feature>
<protein>
    <submittedName>
        <fullName evidence="7">Putative permease</fullName>
    </submittedName>
</protein>
<evidence type="ECO:0000256" key="4">
    <source>
        <dbReference type="ARBA" id="ARBA00022989"/>
    </source>
</evidence>
<feature type="transmembrane region" description="Helical" evidence="6">
    <location>
        <begin position="227"/>
        <end position="250"/>
    </location>
</feature>
<name>A0A0G1BF48_9BACT</name>
<evidence type="ECO:0000313" key="8">
    <source>
        <dbReference type="Proteomes" id="UP000033867"/>
    </source>
</evidence>
<organism evidence="7 8">
    <name type="scientific">Candidatus Magasanikbacteria bacterium GW2011_GWE2_42_7</name>
    <dbReference type="NCBI Taxonomy" id="1619052"/>
    <lineage>
        <taxon>Bacteria</taxon>
        <taxon>Candidatus Magasanikiibacteriota</taxon>
    </lineage>
</organism>
<dbReference type="EMBL" id="LCEK01000019">
    <property type="protein sequence ID" value="KKS71804.1"/>
    <property type="molecule type" value="Genomic_DNA"/>
</dbReference>
<keyword evidence="3 6" id="KW-0812">Transmembrane</keyword>
<reference evidence="7 8" key="1">
    <citation type="journal article" date="2015" name="Nature">
        <title>rRNA introns, odd ribosomes, and small enigmatic genomes across a large radiation of phyla.</title>
        <authorList>
            <person name="Brown C.T."/>
            <person name="Hug L.A."/>
            <person name="Thomas B.C."/>
            <person name="Sharon I."/>
            <person name="Castelle C.J."/>
            <person name="Singh A."/>
            <person name="Wilkins M.J."/>
            <person name="Williams K.H."/>
            <person name="Banfield J.F."/>
        </authorList>
    </citation>
    <scope>NUCLEOTIDE SEQUENCE [LARGE SCALE GENOMIC DNA]</scope>
</reference>
<keyword evidence="4 6" id="KW-1133">Transmembrane helix</keyword>
<evidence type="ECO:0000256" key="1">
    <source>
        <dbReference type="ARBA" id="ARBA00004141"/>
    </source>
</evidence>
<dbReference type="PANTHER" id="PTHR21716">
    <property type="entry name" value="TRANSMEMBRANE PROTEIN"/>
    <property type="match status" value="1"/>
</dbReference>
<feature type="transmembrane region" description="Helical" evidence="6">
    <location>
        <begin position="157"/>
        <end position="175"/>
    </location>
</feature>
<feature type="transmembrane region" description="Helical" evidence="6">
    <location>
        <begin position="306"/>
        <end position="334"/>
    </location>
</feature>
<evidence type="ECO:0000313" key="7">
    <source>
        <dbReference type="EMBL" id="KKS71804.1"/>
    </source>
</evidence>
<evidence type="ECO:0000256" key="5">
    <source>
        <dbReference type="ARBA" id="ARBA00023136"/>
    </source>
</evidence>
<dbReference type="InterPro" id="IPR002549">
    <property type="entry name" value="AI-2E-like"/>
</dbReference>
<dbReference type="Proteomes" id="UP000033867">
    <property type="component" value="Unassembled WGS sequence"/>
</dbReference>